<organism evidence="15">
    <name type="scientific">Polygala tenuifolia</name>
    <dbReference type="NCBI Taxonomy" id="355332"/>
    <lineage>
        <taxon>Eukaryota</taxon>
        <taxon>Viridiplantae</taxon>
        <taxon>Streptophyta</taxon>
        <taxon>Embryophyta</taxon>
        <taxon>Tracheophyta</taxon>
        <taxon>Spermatophyta</taxon>
        <taxon>Magnoliopsida</taxon>
        <taxon>eudicotyledons</taxon>
        <taxon>Gunneridae</taxon>
        <taxon>Pentapetalae</taxon>
        <taxon>rosids</taxon>
        <taxon>fabids</taxon>
        <taxon>Fabales</taxon>
        <taxon>Polygalaceae</taxon>
        <taxon>Polygala</taxon>
    </lineage>
</organism>
<dbReference type="InterPro" id="IPR001128">
    <property type="entry name" value="Cyt_P450"/>
</dbReference>
<accession>A0A3G5AR79</accession>
<evidence type="ECO:0000256" key="5">
    <source>
        <dbReference type="ARBA" id="ARBA00022692"/>
    </source>
</evidence>
<dbReference type="SUPFAM" id="SSF48264">
    <property type="entry name" value="Cytochrome P450"/>
    <property type="match status" value="1"/>
</dbReference>
<evidence type="ECO:0000256" key="12">
    <source>
        <dbReference type="PIRSR" id="PIRSR602401-1"/>
    </source>
</evidence>
<dbReference type="EMBL" id="MG934237">
    <property type="protein sequence ID" value="AYV88873.1"/>
    <property type="molecule type" value="mRNA"/>
</dbReference>
<dbReference type="GO" id="GO:0004497">
    <property type="term" value="F:monooxygenase activity"/>
    <property type="evidence" value="ECO:0007669"/>
    <property type="project" value="UniProtKB-KW"/>
</dbReference>
<evidence type="ECO:0000313" key="15">
    <source>
        <dbReference type="EMBL" id="AYV88873.1"/>
    </source>
</evidence>
<dbReference type="GO" id="GO:0016020">
    <property type="term" value="C:membrane"/>
    <property type="evidence" value="ECO:0007669"/>
    <property type="project" value="UniProtKB-SubCell"/>
</dbReference>
<dbReference type="GO" id="GO:0016705">
    <property type="term" value="F:oxidoreductase activity, acting on paired donors, with incorporation or reduction of molecular oxygen"/>
    <property type="evidence" value="ECO:0007669"/>
    <property type="project" value="InterPro"/>
</dbReference>
<evidence type="ECO:0000256" key="14">
    <source>
        <dbReference type="SAM" id="Phobius"/>
    </source>
</evidence>
<evidence type="ECO:0000256" key="3">
    <source>
        <dbReference type="ARBA" id="ARBA00010617"/>
    </source>
</evidence>
<comment type="subcellular location">
    <subcellularLocation>
        <location evidence="2">Membrane</location>
        <topology evidence="2">Single-pass membrane protein</topology>
    </subcellularLocation>
</comment>
<reference evidence="15" key="1">
    <citation type="submission" date="2018-02" db="EMBL/GenBank/DDBJ databases">
        <title>Computaional analysis to select cytochrom P450 genes involving in onjisaponin biosynthesis of Polygala tenuifolia.</title>
        <authorList>
            <person name="Kim O.T."/>
            <person name="Jin M.L."/>
        </authorList>
    </citation>
    <scope>NUCLEOTIDE SEQUENCE</scope>
</reference>
<dbReference type="GO" id="GO:0020037">
    <property type="term" value="F:heme binding"/>
    <property type="evidence" value="ECO:0007669"/>
    <property type="project" value="InterPro"/>
</dbReference>
<dbReference type="InterPro" id="IPR002401">
    <property type="entry name" value="Cyt_P450_E_grp-I"/>
</dbReference>
<evidence type="ECO:0000256" key="4">
    <source>
        <dbReference type="ARBA" id="ARBA00022617"/>
    </source>
</evidence>
<dbReference type="PROSITE" id="PS00086">
    <property type="entry name" value="CYTOCHROME_P450"/>
    <property type="match status" value="1"/>
</dbReference>
<comment type="cofactor">
    <cofactor evidence="1 12">
        <name>heme</name>
        <dbReference type="ChEBI" id="CHEBI:30413"/>
    </cofactor>
</comment>
<sequence length="502" mass="57450">MDFIPMVLLLIFTAILSFLMICKHTNRRHRALPPGPRGLPIVGNLIHIDNASPHLRLWELSRQYGPLMSLRLGLRPALVVSSASFAKEVLTTYDPEFSGRPPFLSWKKLSYNGLDIACSNGHHWREIRKLCVVNLFSAKRVQSFSSIREEEVRRMIKKIQTKSASSDKLVNLSALTMSFANSVICRIGFGKSYEDDKSAASDEATNFQRLLSEIQASFMQFFFSDYIPFTSWVDRFRGLLSRLDKSFEESDKFYEQIIQDHVDDKRLKNEDREDIIDVMLRLMKENSYSTDLSYNHIKAVLMNIFVAGSDTTASTLVWAMTALMKHPRALEKVKHEIKQVCGEKDFVNEDDIEKLPYLRAVIKETWRMFPPAPLLVPRETIQRCNLFGYEIQPKTLVYINAWAIGRDTDAWKEPEMFHPERFLTSSIDFKGQHYELIPFGAGRRICPGIHMGTATVELALANLIHAFNWALPPEMKKEDLDTEAAPGITTHKKIPLCLIASG</sequence>
<keyword evidence="6 12" id="KW-0479">Metal-binding</keyword>
<evidence type="ECO:0000256" key="13">
    <source>
        <dbReference type="RuleBase" id="RU000461"/>
    </source>
</evidence>
<dbReference type="Pfam" id="PF00067">
    <property type="entry name" value="p450"/>
    <property type="match status" value="1"/>
</dbReference>
<evidence type="ECO:0000256" key="8">
    <source>
        <dbReference type="ARBA" id="ARBA00023002"/>
    </source>
</evidence>
<keyword evidence="8 13" id="KW-0560">Oxidoreductase</keyword>
<protein>
    <submittedName>
        <fullName evidence="15">Cytochrome P450 oxidase CYP83F56</fullName>
    </submittedName>
</protein>
<comment type="similarity">
    <text evidence="3 13">Belongs to the cytochrome P450 family.</text>
</comment>
<evidence type="ECO:0000256" key="11">
    <source>
        <dbReference type="ARBA" id="ARBA00023136"/>
    </source>
</evidence>
<name>A0A3G5AR79_9FABA</name>
<proteinExistence type="evidence at transcript level"/>
<keyword evidence="7 14" id="KW-1133">Transmembrane helix</keyword>
<evidence type="ECO:0000256" key="6">
    <source>
        <dbReference type="ARBA" id="ARBA00022723"/>
    </source>
</evidence>
<keyword evidence="10 13" id="KW-0503">Monooxygenase</keyword>
<evidence type="ECO:0000256" key="9">
    <source>
        <dbReference type="ARBA" id="ARBA00023004"/>
    </source>
</evidence>
<evidence type="ECO:0000256" key="2">
    <source>
        <dbReference type="ARBA" id="ARBA00004167"/>
    </source>
</evidence>
<dbReference type="InterPro" id="IPR017972">
    <property type="entry name" value="Cyt_P450_CS"/>
</dbReference>
<dbReference type="Gene3D" id="1.10.630.10">
    <property type="entry name" value="Cytochrome P450"/>
    <property type="match status" value="1"/>
</dbReference>
<dbReference type="PRINTS" id="PR00463">
    <property type="entry name" value="EP450I"/>
</dbReference>
<keyword evidence="4 12" id="KW-0349">Heme</keyword>
<dbReference type="InterPro" id="IPR036396">
    <property type="entry name" value="Cyt_P450_sf"/>
</dbReference>
<dbReference type="CDD" id="cd11072">
    <property type="entry name" value="CYP71-like"/>
    <property type="match status" value="1"/>
</dbReference>
<dbReference type="PRINTS" id="PR00385">
    <property type="entry name" value="P450"/>
</dbReference>
<dbReference type="AlphaFoldDB" id="A0A3G5AR79"/>
<evidence type="ECO:0000256" key="10">
    <source>
        <dbReference type="ARBA" id="ARBA00023033"/>
    </source>
</evidence>
<dbReference type="PANTHER" id="PTHR47955">
    <property type="entry name" value="CYTOCHROME P450 FAMILY 71 PROTEIN"/>
    <property type="match status" value="1"/>
</dbReference>
<dbReference type="FunFam" id="1.10.630.10:FF:000011">
    <property type="entry name" value="Cytochrome P450 83B1"/>
    <property type="match status" value="1"/>
</dbReference>
<dbReference type="GO" id="GO:0005506">
    <property type="term" value="F:iron ion binding"/>
    <property type="evidence" value="ECO:0007669"/>
    <property type="project" value="InterPro"/>
</dbReference>
<keyword evidence="11 14" id="KW-0472">Membrane</keyword>
<evidence type="ECO:0000256" key="7">
    <source>
        <dbReference type="ARBA" id="ARBA00022989"/>
    </source>
</evidence>
<evidence type="ECO:0000256" key="1">
    <source>
        <dbReference type="ARBA" id="ARBA00001971"/>
    </source>
</evidence>
<keyword evidence="5 14" id="KW-0812">Transmembrane</keyword>
<feature type="binding site" description="axial binding residue" evidence="12">
    <location>
        <position position="446"/>
    </location>
    <ligand>
        <name>heme</name>
        <dbReference type="ChEBI" id="CHEBI:30413"/>
    </ligand>
    <ligandPart>
        <name>Fe</name>
        <dbReference type="ChEBI" id="CHEBI:18248"/>
    </ligandPart>
</feature>
<feature type="transmembrane region" description="Helical" evidence="14">
    <location>
        <begin position="6"/>
        <end position="22"/>
    </location>
</feature>
<keyword evidence="9 12" id="KW-0408">Iron</keyword>
<dbReference type="PANTHER" id="PTHR47955:SF22">
    <property type="entry name" value="CYTOCHROME P450 83B1-LIKE"/>
    <property type="match status" value="1"/>
</dbReference>